<name>A0A6H0XMC4_9PEZI</name>
<dbReference type="GO" id="GO:0005634">
    <property type="term" value="C:nucleus"/>
    <property type="evidence" value="ECO:0007669"/>
    <property type="project" value="UniProtKB-SubCell"/>
</dbReference>
<keyword evidence="2" id="KW-0479">Metal-binding</keyword>
<evidence type="ECO:0000313" key="6">
    <source>
        <dbReference type="EMBL" id="QIW95790.1"/>
    </source>
</evidence>
<evidence type="ECO:0000256" key="2">
    <source>
        <dbReference type="ARBA" id="ARBA00022723"/>
    </source>
</evidence>
<keyword evidence="3" id="KW-0238">DNA-binding</keyword>
<protein>
    <recommendedName>
        <fullName evidence="5">Xylanolytic transcriptional activator regulatory domain-containing protein</fullName>
    </recommendedName>
</protein>
<organism evidence="6 7">
    <name type="scientific">Peltaster fructicola</name>
    <dbReference type="NCBI Taxonomy" id="286661"/>
    <lineage>
        <taxon>Eukaryota</taxon>
        <taxon>Fungi</taxon>
        <taxon>Dikarya</taxon>
        <taxon>Ascomycota</taxon>
        <taxon>Pezizomycotina</taxon>
        <taxon>Dothideomycetes</taxon>
        <taxon>Dothideomycetes incertae sedis</taxon>
        <taxon>Peltaster</taxon>
    </lineage>
</organism>
<gene>
    <name evidence="6" type="ORF">AMS68_001308</name>
</gene>
<accession>A0A6H0XMC4</accession>
<evidence type="ECO:0000256" key="1">
    <source>
        <dbReference type="ARBA" id="ARBA00004123"/>
    </source>
</evidence>
<reference evidence="6 7" key="1">
    <citation type="journal article" date="2016" name="Sci. Rep.">
        <title>Peltaster fructicola genome reveals evolution from an invasive phytopathogen to an ectophytic parasite.</title>
        <authorList>
            <person name="Xu C."/>
            <person name="Chen H."/>
            <person name="Gleason M.L."/>
            <person name="Xu J.R."/>
            <person name="Liu H."/>
            <person name="Zhang R."/>
            <person name="Sun G."/>
        </authorList>
    </citation>
    <scope>NUCLEOTIDE SEQUENCE [LARGE SCALE GENOMIC DNA]</scope>
    <source>
        <strain evidence="6 7">LNHT1506</strain>
    </source>
</reference>
<dbReference type="Pfam" id="PF04082">
    <property type="entry name" value="Fungal_trans"/>
    <property type="match status" value="1"/>
</dbReference>
<keyword evidence="7" id="KW-1185">Reference proteome</keyword>
<dbReference type="PANTHER" id="PTHR46910:SF3">
    <property type="entry name" value="HALOTOLERANCE PROTEIN 9-RELATED"/>
    <property type="match status" value="1"/>
</dbReference>
<keyword evidence="4" id="KW-0539">Nucleus</keyword>
<sequence length="518" mass="56744">MSQSFGQGVDQYLESKAPFTLPTPDLLGLPDRTASVDVAASSQEDSHDARIHPGIVSLFGRVNAACFARLHLPVPVSASLVSVLDHRTTISTTIDYVNNGPFLPERDQIESKVESAFASVFNYWPILAKPFVKDAFNSLYTTKPFGDNKVQWDHLSLLYSILALGQFIHDAETLSTLEDTEFITTEGRAWFQKATTLVRPQDSHRNLVALHAVLCCALYLLLSGALAQSNEFMQHIATAAIQLDLHRPPAPDLSKYEKYTRERTYLACQLIDAYIALLLGQSRRLPALSLGISSAHSNESKMLGSSHAVGTLHVEMRVVNIIYEFRDASMLPGDSQPLTDAALQELHTNLQSTEDAMQRWYATIDASKQHTQDSKASSEHGDDHETITGLGFQMAYARALLATYFPFLALFFEQLNTHEFMLEYATKCIEAAGQVVNAAVSLAAYGQLPACTVHTLALASTALLASEIGGTSWKTDQLGKVPDRATHNAYDLLQALAAAHPGAQEYCAAMAPVYDLLP</sequence>
<dbReference type="CDD" id="cd12148">
    <property type="entry name" value="fungal_TF_MHR"/>
    <property type="match status" value="1"/>
</dbReference>
<dbReference type="GO" id="GO:0008270">
    <property type="term" value="F:zinc ion binding"/>
    <property type="evidence" value="ECO:0007669"/>
    <property type="project" value="InterPro"/>
</dbReference>
<dbReference type="GO" id="GO:0003700">
    <property type="term" value="F:DNA-binding transcription factor activity"/>
    <property type="evidence" value="ECO:0007669"/>
    <property type="project" value="InterPro"/>
</dbReference>
<evidence type="ECO:0000313" key="7">
    <source>
        <dbReference type="Proteomes" id="UP000503462"/>
    </source>
</evidence>
<proteinExistence type="predicted"/>
<dbReference type="EMBL" id="CP051139">
    <property type="protein sequence ID" value="QIW95790.1"/>
    <property type="molecule type" value="Genomic_DNA"/>
</dbReference>
<evidence type="ECO:0000256" key="4">
    <source>
        <dbReference type="ARBA" id="ARBA00023242"/>
    </source>
</evidence>
<dbReference type="InterPro" id="IPR050987">
    <property type="entry name" value="AtrR-like"/>
</dbReference>
<dbReference type="GO" id="GO:0003677">
    <property type="term" value="F:DNA binding"/>
    <property type="evidence" value="ECO:0007669"/>
    <property type="project" value="UniProtKB-KW"/>
</dbReference>
<dbReference type="InterPro" id="IPR007219">
    <property type="entry name" value="XnlR_reg_dom"/>
</dbReference>
<dbReference type="Proteomes" id="UP000503462">
    <property type="component" value="Chromosome 1"/>
</dbReference>
<dbReference type="PANTHER" id="PTHR46910">
    <property type="entry name" value="TRANSCRIPTION FACTOR PDR1"/>
    <property type="match status" value="1"/>
</dbReference>
<dbReference type="GO" id="GO:0006351">
    <property type="term" value="P:DNA-templated transcription"/>
    <property type="evidence" value="ECO:0007669"/>
    <property type="project" value="InterPro"/>
</dbReference>
<evidence type="ECO:0000259" key="5">
    <source>
        <dbReference type="Pfam" id="PF04082"/>
    </source>
</evidence>
<feature type="domain" description="Xylanolytic transcriptional activator regulatory" evidence="5">
    <location>
        <begin position="118"/>
        <end position="282"/>
    </location>
</feature>
<comment type="subcellular location">
    <subcellularLocation>
        <location evidence="1">Nucleus</location>
    </subcellularLocation>
</comment>
<dbReference type="AlphaFoldDB" id="A0A6H0XMC4"/>
<evidence type="ECO:0000256" key="3">
    <source>
        <dbReference type="ARBA" id="ARBA00023125"/>
    </source>
</evidence>